<evidence type="ECO:0000313" key="2">
    <source>
        <dbReference type="EMBL" id="RJP65505.1"/>
    </source>
</evidence>
<feature type="compositionally biased region" description="Polar residues" evidence="1">
    <location>
        <begin position="207"/>
        <end position="216"/>
    </location>
</feature>
<dbReference type="Proteomes" id="UP000285961">
    <property type="component" value="Unassembled WGS sequence"/>
</dbReference>
<accession>A0A419EQ93</accession>
<proteinExistence type="predicted"/>
<evidence type="ECO:0000313" key="3">
    <source>
        <dbReference type="Proteomes" id="UP000285961"/>
    </source>
</evidence>
<feature type="region of interest" description="Disordered" evidence="1">
    <location>
        <begin position="59"/>
        <end position="216"/>
    </location>
</feature>
<dbReference type="AlphaFoldDB" id="A0A419EQ93"/>
<reference evidence="2 3" key="1">
    <citation type="journal article" date="2017" name="ISME J.">
        <title>Energy and carbon metabolisms in a deep terrestrial subsurface fluid microbial community.</title>
        <authorList>
            <person name="Momper L."/>
            <person name="Jungbluth S.P."/>
            <person name="Lee M.D."/>
            <person name="Amend J.P."/>
        </authorList>
    </citation>
    <scope>NUCLEOTIDE SEQUENCE [LARGE SCALE GENOMIC DNA]</scope>
    <source>
        <strain evidence="2">SURF_17</strain>
    </source>
</reference>
<feature type="compositionally biased region" description="Basic and acidic residues" evidence="1">
    <location>
        <begin position="125"/>
        <end position="177"/>
    </location>
</feature>
<evidence type="ECO:0008006" key="4">
    <source>
        <dbReference type="Google" id="ProtNLM"/>
    </source>
</evidence>
<dbReference type="Gene3D" id="3.30.1150.10">
    <property type="match status" value="1"/>
</dbReference>
<name>A0A419EQ93_9BACT</name>
<protein>
    <recommendedName>
        <fullName evidence="4">TonB C-terminal domain-containing protein</fullName>
    </recommendedName>
</protein>
<feature type="compositionally biased region" description="Basic and acidic residues" evidence="1">
    <location>
        <begin position="68"/>
        <end position="109"/>
    </location>
</feature>
<organism evidence="2 3">
    <name type="scientific">Candidatus Abyssobacteria bacterium SURF_17</name>
    <dbReference type="NCBI Taxonomy" id="2093361"/>
    <lineage>
        <taxon>Bacteria</taxon>
        <taxon>Pseudomonadati</taxon>
        <taxon>Candidatus Hydrogenedentota</taxon>
        <taxon>Candidatus Abyssobacteria</taxon>
    </lineage>
</organism>
<comment type="caution">
    <text evidence="2">The sequence shown here is derived from an EMBL/GenBank/DDBJ whole genome shotgun (WGS) entry which is preliminary data.</text>
</comment>
<dbReference type="EMBL" id="QZKI01000125">
    <property type="protein sequence ID" value="RJP65505.1"/>
    <property type="molecule type" value="Genomic_DNA"/>
</dbReference>
<gene>
    <name evidence="2" type="ORF">C4532_17385</name>
</gene>
<sequence length="330" mass="37089">MLFPRSFKISLLLSLLIHFGVFIGLNHETIARRVLAAPVPLMARKSEPKVVRFELVDTPASAETAQPPEKKNLFSDKNTRAQDRVQGDKKLSDSPHVEGKREDSKDTRPRNVVTAPSVPPPQPAKPKEEAPDRRPEQPSPREKEERISPRDFAGPREAREPEEKRVEIQPERKEKEVIQLAKKSPSAVEQAPANPQPATPRVISAASPRNTDTDAQITGEPSFAATRHFFGEYLLQMKEAVERQWVSRLVSRYTGIVSSEAVIDYKIQPDGTVTDMVVESSEGDSYFPLVCVSSINDAQPFGKIPYDEIQGLPDEFVNKPLNIRFTFRYN</sequence>
<evidence type="ECO:0000256" key="1">
    <source>
        <dbReference type="SAM" id="MobiDB-lite"/>
    </source>
</evidence>